<evidence type="ECO:0000256" key="6">
    <source>
        <dbReference type="ARBA" id="ARBA00022833"/>
    </source>
</evidence>
<feature type="region of interest" description="Disordered" evidence="11">
    <location>
        <begin position="42"/>
        <end position="61"/>
    </location>
</feature>
<evidence type="ECO:0000256" key="8">
    <source>
        <dbReference type="ARBA" id="ARBA00023163"/>
    </source>
</evidence>
<feature type="compositionally biased region" description="Pro residues" evidence="11">
    <location>
        <begin position="102"/>
        <end position="112"/>
    </location>
</feature>
<evidence type="ECO:0000256" key="2">
    <source>
        <dbReference type="ARBA" id="ARBA00006991"/>
    </source>
</evidence>
<dbReference type="Proteomes" id="UP000092666">
    <property type="component" value="Unassembled WGS sequence"/>
</dbReference>
<feature type="region of interest" description="Disordered" evidence="11">
    <location>
        <begin position="81"/>
        <end position="114"/>
    </location>
</feature>
<dbReference type="InterPro" id="IPR013087">
    <property type="entry name" value="Znf_C2H2_type"/>
</dbReference>
<dbReference type="PROSITE" id="PS50157">
    <property type="entry name" value="ZINC_FINGER_C2H2_2"/>
    <property type="match status" value="2"/>
</dbReference>
<gene>
    <name evidence="13" type="ORF">I316_05881</name>
</gene>
<dbReference type="Pfam" id="PF00096">
    <property type="entry name" value="zf-C2H2"/>
    <property type="match status" value="2"/>
</dbReference>
<accession>A0A1B9GNN6</accession>
<proteinExistence type="inferred from homology"/>
<dbReference type="STRING" id="1296120.A0A1B9GNN6"/>
<dbReference type="GO" id="GO:0008270">
    <property type="term" value="F:zinc ion binding"/>
    <property type="evidence" value="ECO:0007669"/>
    <property type="project" value="UniProtKB-KW"/>
</dbReference>
<dbReference type="PANTHER" id="PTHR16515">
    <property type="entry name" value="PR DOMAIN ZINC FINGER PROTEIN"/>
    <property type="match status" value="1"/>
</dbReference>
<evidence type="ECO:0000256" key="4">
    <source>
        <dbReference type="ARBA" id="ARBA00022737"/>
    </source>
</evidence>
<dbReference type="EMBL" id="KI669508">
    <property type="protein sequence ID" value="OCF32455.1"/>
    <property type="molecule type" value="Genomic_DNA"/>
</dbReference>
<feature type="domain" description="C2H2-type" evidence="12">
    <location>
        <begin position="332"/>
        <end position="361"/>
    </location>
</feature>
<keyword evidence="3" id="KW-0479">Metal-binding</keyword>
<dbReference type="PANTHER" id="PTHR16515:SF66">
    <property type="entry name" value="C2H2-TYPE DOMAIN-CONTAINING PROTEIN"/>
    <property type="match status" value="1"/>
</dbReference>
<dbReference type="SMART" id="SM00355">
    <property type="entry name" value="ZnF_C2H2"/>
    <property type="match status" value="2"/>
</dbReference>
<evidence type="ECO:0000256" key="11">
    <source>
        <dbReference type="SAM" id="MobiDB-lite"/>
    </source>
</evidence>
<sequence>MTASADTTVSLPLPTVCTPSLKPVPDSRCEQDMDHLRFIQPFDPSRYQSPSLPFPMDLDDDLHAPEITRQHQSSLLQLSHDRSNLDHSPLTLPTRPASFKPSPSPSQYPTPELPQRHLGLHDIFQTQYQTRQSLENPPQASQSLDQSDSKTPLCRAPGLEPQSSIGGWPKKAYTPQLYEPPYQPSNLAPNYGSGHSHSHSTPAFTPYASFETPYQSHSTLPNQHAHSYSYSYSHPEPAPAPLQASSLPDGYKMPQPHYWSHSHPPSLRWKSQSPYQQPAYNSFGSDRRAEDEKRRERLIKARRHVCPVCDKRFNRPSSLNTHMAVHTGAKPYVCNRSDCGRRFSVSSNLRRHERTHDTRAARQRQLGIETINRISQPGATPMYDDAPQAHDIYEFPPQTHYQPQTFSPPLCYTYYQPYATPSQASAPYPTPSSTACSGTDTTSSLNTNGQQTTKASTNNSTDSGLAQYQVVTKPRRVMELGLDRFEFPRRPAVIGHGHGEHGQGHAHTASFGSASMEMDVKAEMLLS</sequence>
<dbReference type="FunFam" id="3.30.160.60:FF:000761">
    <property type="entry name" value="Zinc finger protein 449"/>
    <property type="match status" value="1"/>
</dbReference>
<feature type="compositionally biased region" description="Polar residues" evidence="11">
    <location>
        <begin position="212"/>
        <end position="222"/>
    </location>
</feature>
<evidence type="ECO:0000256" key="3">
    <source>
        <dbReference type="ARBA" id="ARBA00022723"/>
    </source>
</evidence>
<keyword evidence="4" id="KW-0677">Repeat</keyword>
<comment type="subcellular location">
    <subcellularLocation>
        <location evidence="1">Nucleus</location>
    </subcellularLocation>
</comment>
<feature type="compositionally biased region" description="Basic and acidic residues" evidence="11">
    <location>
        <begin position="285"/>
        <end position="294"/>
    </location>
</feature>
<keyword evidence="5 10" id="KW-0863">Zinc-finger</keyword>
<evidence type="ECO:0000256" key="10">
    <source>
        <dbReference type="PROSITE-ProRule" id="PRU00042"/>
    </source>
</evidence>
<dbReference type="PROSITE" id="PS00028">
    <property type="entry name" value="ZINC_FINGER_C2H2_1"/>
    <property type="match status" value="2"/>
</dbReference>
<dbReference type="InterPro" id="IPR050331">
    <property type="entry name" value="Zinc_finger"/>
</dbReference>
<dbReference type="FunFam" id="3.30.160.60:FF:000358">
    <property type="entry name" value="zinc finger protein 24"/>
    <property type="match status" value="1"/>
</dbReference>
<dbReference type="GO" id="GO:0005634">
    <property type="term" value="C:nucleus"/>
    <property type="evidence" value="ECO:0007669"/>
    <property type="project" value="UniProtKB-SubCell"/>
</dbReference>
<keyword evidence="9" id="KW-0539">Nucleus</keyword>
<evidence type="ECO:0000256" key="9">
    <source>
        <dbReference type="ARBA" id="ARBA00023242"/>
    </source>
</evidence>
<evidence type="ECO:0000259" key="12">
    <source>
        <dbReference type="PROSITE" id="PS50157"/>
    </source>
</evidence>
<dbReference type="OrthoDB" id="6077919at2759"/>
<keyword evidence="8" id="KW-0804">Transcription</keyword>
<feature type="region of interest" description="Disordered" evidence="11">
    <location>
        <begin position="423"/>
        <end position="461"/>
    </location>
</feature>
<feature type="compositionally biased region" description="Polar residues" evidence="11">
    <location>
        <begin position="130"/>
        <end position="150"/>
    </location>
</feature>
<evidence type="ECO:0000313" key="13">
    <source>
        <dbReference type="EMBL" id="OCF32455.1"/>
    </source>
</evidence>
<keyword evidence="14" id="KW-1185">Reference proteome</keyword>
<comment type="similarity">
    <text evidence="2">Belongs to the krueppel C2H2-type zinc-finger protein family.</text>
</comment>
<reference evidence="14" key="2">
    <citation type="submission" date="2013-12" db="EMBL/GenBank/DDBJ databases">
        <title>Evolution of pathogenesis and genome organization in the Tremellales.</title>
        <authorList>
            <person name="Cuomo C."/>
            <person name="Litvintseva A."/>
            <person name="Heitman J."/>
            <person name="Chen Y."/>
            <person name="Sun S."/>
            <person name="Springer D."/>
            <person name="Dromer F."/>
            <person name="Young S."/>
            <person name="Zeng Q."/>
            <person name="Chapman S."/>
            <person name="Gujja S."/>
            <person name="Saif S."/>
            <person name="Birren B."/>
        </authorList>
    </citation>
    <scope>NUCLEOTIDE SEQUENCE [LARGE SCALE GENOMIC DNA]</scope>
    <source>
        <strain evidence="14">BCC8398</strain>
    </source>
</reference>
<dbReference type="AlphaFoldDB" id="A0A1B9GNN6"/>
<dbReference type="GO" id="GO:0010468">
    <property type="term" value="P:regulation of gene expression"/>
    <property type="evidence" value="ECO:0007669"/>
    <property type="project" value="TreeGrafter"/>
</dbReference>
<evidence type="ECO:0000256" key="1">
    <source>
        <dbReference type="ARBA" id="ARBA00004123"/>
    </source>
</evidence>
<evidence type="ECO:0000313" key="14">
    <source>
        <dbReference type="Proteomes" id="UP000092666"/>
    </source>
</evidence>
<organism evidence="13 14">
    <name type="scientific">Kwoniella heveanensis BCC8398</name>
    <dbReference type="NCBI Taxonomy" id="1296120"/>
    <lineage>
        <taxon>Eukaryota</taxon>
        <taxon>Fungi</taxon>
        <taxon>Dikarya</taxon>
        <taxon>Basidiomycota</taxon>
        <taxon>Agaricomycotina</taxon>
        <taxon>Tremellomycetes</taxon>
        <taxon>Tremellales</taxon>
        <taxon>Cryptococcaceae</taxon>
        <taxon>Kwoniella</taxon>
    </lineage>
</organism>
<name>A0A1B9GNN6_9TREE</name>
<protein>
    <recommendedName>
        <fullName evidence="12">C2H2-type domain-containing protein</fullName>
    </recommendedName>
</protein>
<feature type="domain" description="C2H2-type" evidence="12">
    <location>
        <begin position="304"/>
        <end position="331"/>
    </location>
</feature>
<dbReference type="SUPFAM" id="SSF57667">
    <property type="entry name" value="beta-beta-alpha zinc fingers"/>
    <property type="match status" value="1"/>
</dbReference>
<evidence type="ECO:0000256" key="5">
    <source>
        <dbReference type="ARBA" id="ARBA00022771"/>
    </source>
</evidence>
<feature type="region of interest" description="Disordered" evidence="11">
    <location>
        <begin position="130"/>
        <end position="294"/>
    </location>
</feature>
<keyword evidence="6" id="KW-0862">Zinc</keyword>
<feature type="compositionally biased region" description="Polar residues" evidence="11">
    <location>
        <begin position="269"/>
        <end position="284"/>
    </location>
</feature>
<feature type="compositionally biased region" description="Polar residues" evidence="11">
    <location>
        <begin position="184"/>
        <end position="203"/>
    </location>
</feature>
<dbReference type="Gene3D" id="3.30.160.60">
    <property type="entry name" value="Classic Zinc Finger"/>
    <property type="match status" value="2"/>
</dbReference>
<keyword evidence="7" id="KW-0805">Transcription regulation</keyword>
<feature type="compositionally biased region" description="Low complexity" evidence="11">
    <location>
        <begin position="224"/>
        <end position="248"/>
    </location>
</feature>
<reference evidence="13 14" key="1">
    <citation type="submission" date="2013-07" db="EMBL/GenBank/DDBJ databases">
        <title>The Genome Sequence of Cryptococcus heveanensis BCC8398.</title>
        <authorList>
            <consortium name="The Broad Institute Genome Sequencing Platform"/>
            <person name="Cuomo C."/>
            <person name="Litvintseva A."/>
            <person name="Chen Y."/>
            <person name="Heitman J."/>
            <person name="Sun S."/>
            <person name="Springer D."/>
            <person name="Dromer F."/>
            <person name="Young S.K."/>
            <person name="Zeng Q."/>
            <person name="Gargeya S."/>
            <person name="Fitzgerald M."/>
            <person name="Abouelleil A."/>
            <person name="Alvarado L."/>
            <person name="Berlin A.M."/>
            <person name="Chapman S.B."/>
            <person name="Dewar J."/>
            <person name="Goldberg J."/>
            <person name="Griggs A."/>
            <person name="Gujja S."/>
            <person name="Hansen M."/>
            <person name="Howarth C."/>
            <person name="Imamovic A."/>
            <person name="Larimer J."/>
            <person name="McCowan C."/>
            <person name="Murphy C."/>
            <person name="Pearson M."/>
            <person name="Priest M."/>
            <person name="Roberts A."/>
            <person name="Saif S."/>
            <person name="Shea T."/>
            <person name="Sykes S."/>
            <person name="Wortman J."/>
            <person name="Nusbaum C."/>
            <person name="Birren B."/>
        </authorList>
    </citation>
    <scope>NUCLEOTIDE SEQUENCE [LARGE SCALE GENOMIC DNA]</scope>
    <source>
        <strain evidence="13 14">BCC8398</strain>
    </source>
</reference>
<dbReference type="InterPro" id="IPR036236">
    <property type="entry name" value="Znf_C2H2_sf"/>
</dbReference>
<evidence type="ECO:0000256" key="7">
    <source>
        <dbReference type="ARBA" id="ARBA00023015"/>
    </source>
</evidence>